<evidence type="ECO:0000313" key="4">
    <source>
        <dbReference type="Proteomes" id="UP001500058"/>
    </source>
</evidence>
<dbReference type="InterPro" id="IPR020556">
    <property type="entry name" value="Amidase_CS"/>
</dbReference>
<proteinExistence type="inferred from homology"/>
<name>A0ABN3IBW2_9ACTN</name>
<accession>A0ABN3IBW2</accession>
<dbReference type="PANTHER" id="PTHR11895">
    <property type="entry name" value="TRANSAMIDASE"/>
    <property type="match status" value="1"/>
</dbReference>
<dbReference type="PROSITE" id="PS00571">
    <property type="entry name" value="AMIDASES"/>
    <property type="match status" value="1"/>
</dbReference>
<dbReference type="Proteomes" id="UP001500058">
    <property type="component" value="Unassembled WGS sequence"/>
</dbReference>
<gene>
    <name evidence="3" type="ORF">GCM10010420_26630</name>
</gene>
<protein>
    <submittedName>
        <fullName evidence="3">Amidase family protein</fullName>
    </submittedName>
</protein>
<comment type="similarity">
    <text evidence="1">Belongs to the amidase family.</text>
</comment>
<reference evidence="3 4" key="1">
    <citation type="journal article" date="2019" name="Int. J. Syst. Evol. Microbiol.">
        <title>The Global Catalogue of Microorganisms (GCM) 10K type strain sequencing project: providing services to taxonomists for standard genome sequencing and annotation.</title>
        <authorList>
            <consortium name="The Broad Institute Genomics Platform"/>
            <consortium name="The Broad Institute Genome Sequencing Center for Infectious Disease"/>
            <person name="Wu L."/>
            <person name="Ma J."/>
        </authorList>
    </citation>
    <scope>NUCLEOTIDE SEQUENCE [LARGE SCALE GENOMIC DNA]</scope>
    <source>
        <strain evidence="3 4">JCM 6921</strain>
    </source>
</reference>
<evidence type="ECO:0000313" key="3">
    <source>
        <dbReference type="EMBL" id="GAA2398983.1"/>
    </source>
</evidence>
<dbReference type="PIRSF" id="PIRSF001221">
    <property type="entry name" value="Amidase_fungi"/>
    <property type="match status" value="1"/>
</dbReference>
<keyword evidence="4" id="KW-1185">Reference proteome</keyword>
<dbReference type="InterPro" id="IPR036928">
    <property type="entry name" value="AS_sf"/>
</dbReference>
<dbReference type="NCBIfam" id="NF005687">
    <property type="entry name" value="PRK07487.1"/>
    <property type="match status" value="1"/>
</dbReference>
<dbReference type="InterPro" id="IPR023631">
    <property type="entry name" value="Amidase_dom"/>
</dbReference>
<dbReference type="EMBL" id="BAAATJ010000010">
    <property type="protein sequence ID" value="GAA2398983.1"/>
    <property type="molecule type" value="Genomic_DNA"/>
</dbReference>
<comment type="caution">
    <text evidence="3">The sequence shown here is derived from an EMBL/GenBank/DDBJ whole genome shotgun (WGS) entry which is preliminary data.</text>
</comment>
<feature type="domain" description="Amidase" evidence="2">
    <location>
        <begin position="43"/>
        <end position="468"/>
    </location>
</feature>
<dbReference type="Pfam" id="PF01425">
    <property type="entry name" value="Amidase"/>
    <property type="match status" value="1"/>
</dbReference>
<dbReference type="SUPFAM" id="SSF75304">
    <property type="entry name" value="Amidase signature (AS) enzymes"/>
    <property type="match status" value="1"/>
</dbReference>
<organism evidence="3 4">
    <name type="scientific">Streptomyces glaucosporus</name>
    <dbReference type="NCBI Taxonomy" id="284044"/>
    <lineage>
        <taxon>Bacteria</taxon>
        <taxon>Bacillati</taxon>
        <taxon>Actinomycetota</taxon>
        <taxon>Actinomycetes</taxon>
        <taxon>Kitasatosporales</taxon>
        <taxon>Streptomycetaceae</taxon>
        <taxon>Streptomyces</taxon>
    </lineage>
</organism>
<sequence length="488" mass="50459">MPAEAAGVVGEGREMNGGDGALWRWEAGAIARAVRAGEVSATEVVERHLERIAEVNPEVNALTRVLADAAREQAAGIDHRRAAGEDPGPLAGVPFTVKENIAVGGVPTTHGARWFRDATATADAPPVARLKAAGAIPVGRGNMPTLTLAGMHSRSELFGDTVNPWDPRVTPGGSSGGDGAAVAAGLAPLGLGNDSGGSVRIPAAFCGVTGLKPTEGRFPADHRIGAEDPPLSAQTIPVDGPLARTVGDLRLAFEALAGPGADPRDPRAVPVPTHGPDGGPVRVAVVADPGGRGVHPWVREAVDTAASYLSDAGYAVTEVPDVPVHDEALEAYGRMIMTEFALTWPSVRRILGAGEDRYIEMSMARTAPVDLPEYLRLTGVRLTVRRAWAGFLAEYPLLLGPVFTSPPPAPGLESRDEEGHRAVGEAMRLCAVTSFVGVPAVAVPAGVWGGLPHGVQIIGQAFREDRCLAAAAVVERGAGRLTPVGPLL</sequence>
<evidence type="ECO:0000256" key="1">
    <source>
        <dbReference type="ARBA" id="ARBA00009199"/>
    </source>
</evidence>
<dbReference type="PANTHER" id="PTHR11895:SF7">
    <property type="entry name" value="GLUTAMYL-TRNA(GLN) AMIDOTRANSFERASE SUBUNIT A, MITOCHONDRIAL"/>
    <property type="match status" value="1"/>
</dbReference>
<dbReference type="Gene3D" id="3.90.1300.10">
    <property type="entry name" value="Amidase signature (AS) domain"/>
    <property type="match status" value="1"/>
</dbReference>
<evidence type="ECO:0000259" key="2">
    <source>
        <dbReference type="Pfam" id="PF01425"/>
    </source>
</evidence>
<dbReference type="InterPro" id="IPR000120">
    <property type="entry name" value="Amidase"/>
</dbReference>